<feature type="domain" description="NAD-dependent epimerase/dehydratase" evidence="1">
    <location>
        <begin position="2"/>
        <end position="232"/>
    </location>
</feature>
<gene>
    <name evidence="2" type="ORF">ACFSR3_06550</name>
</gene>
<dbReference type="PANTHER" id="PTHR48079">
    <property type="entry name" value="PROTEIN YEEZ"/>
    <property type="match status" value="1"/>
</dbReference>
<keyword evidence="3" id="KW-1185">Reference proteome</keyword>
<comment type="caution">
    <text evidence="2">The sequence shown here is derived from an EMBL/GenBank/DDBJ whole genome shotgun (WGS) entry which is preliminary data.</text>
</comment>
<accession>A0ABW5NRJ5</accession>
<dbReference type="SUPFAM" id="SSF51735">
    <property type="entry name" value="NAD(P)-binding Rossmann-fold domains"/>
    <property type="match status" value="1"/>
</dbReference>
<dbReference type="Gene3D" id="3.40.50.720">
    <property type="entry name" value="NAD(P)-binding Rossmann-like Domain"/>
    <property type="match status" value="1"/>
</dbReference>
<sequence length="332" mass="36953">MILVTGGTGLVGAHLLLELTKSGQQVRALYRSEKSLAKTRTLFAANSNPHFNTIEWLIGDITDIPSLEDAFQGIGTVYHCAACVSFEPSDEELLRKVNIEGTANMVNCALDFGVKKFCHVSSIAALGDPKENEIITEETDWNPEVRHSDYAISKYGAEMEVWRAWQEGLNVVIVNPGIIFGKGFWESGSSVIFKTISNGQSFYAEGSCGIIAVEDVVKAMTQLMATSINGERYTLIAENMPYKDIMDSIAGNLKAKHPSIQATPIITSIGWRLDWFLSKLLRQKRRLTQSMARSSHNRETYDNSKIKEKLDFTFVPPSVFLKQLAEDYRASL</sequence>
<organism evidence="2 3">
    <name type="scientific">Flavobacterium suzhouense</name>
    <dbReference type="NCBI Taxonomy" id="1529638"/>
    <lineage>
        <taxon>Bacteria</taxon>
        <taxon>Pseudomonadati</taxon>
        <taxon>Bacteroidota</taxon>
        <taxon>Flavobacteriia</taxon>
        <taxon>Flavobacteriales</taxon>
        <taxon>Flavobacteriaceae</taxon>
        <taxon>Flavobacterium</taxon>
    </lineage>
</organism>
<dbReference type="EMBL" id="JBHUMD010000007">
    <property type="protein sequence ID" value="MFD2601711.1"/>
    <property type="molecule type" value="Genomic_DNA"/>
</dbReference>
<dbReference type="PANTHER" id="PTHR48079:SF6">
    <property type="entry name" value="NAD(P)-BINDING DOMAIN-CONTAINING PROTEIN-RELATED"/>
    <property type="match status" value="1"/>
</dbReference>
<dbReference type="Proteomes" id="UP001597480">
    <property type="component" value="Unassembled WGS sequence"/>
</dbReference>
<evidence type="ECO:0000259" key="1">
    <source>
        <dbReference type="Pfam" id="PF01370"/>
    </source>
</evidence>
<reference evidence="3" key="1">
    <citation type="journal article" date="2019" name="Int. J. Syst. Evol. Microbiol.">
        <title>The Global Catalogue of Microorganisms (GCM) 10K type strain sequencing project: providing services to taxonomists for standard genome sequencing and annotation.</title>
        <authorList>
            <consortium name="The Broad Institute Genomics Platform"/>
            <consortium name="The Broad Institute Genome Sequencing Center for Infectious Disease"/>
            <person name="Wu L."/>
            <person name="Ma J."/>
        </authorList>
    </citation>
    <scope>NUCLEOTIDE SEQUENCE [LARGE SCALE GENOMIC DNA]</scope>
    <source>
        <strain evidence="3">KCTC 42107</strain>
    </source>
</reference>
<proteinExistence type="predicted"/>
<dbReference type="InterPro" id="IPR036291">
    <property type="entry name" value="NAD(P)-bd_dom_sf"/>
</dbReference>
<evidence type="ECO:0000313" key="2">
    <source>
        <dbReference type="EMBL" id="MFD2601711.1"/>
    </source>
</evidence>
<dbReference type="InterPro" id="IPR051783">
    <property type="entry name" value="NAD(P)-dependent_oxidoreduct"/>
</dbReference>
<dbReference type="RefSeq" id="WP_379820250.1">
    <property type="nucleotide sequence ID" value="NZ_JBHUMD010000007.1"/>
</dbReference>
<dbReference type="Pfam" id="PF01370">
    <property type="entry name" value="Epimerase"/>
    <property type="match status" value="1"/>
</dbReference>
<protein>
    <submittedName>
        <fullName evidence="2">NAD-dependent epimerase/dehydratase family protein</fullName>
    </submittedName>
</protein>
<dbReference type="InterPro" id="IPR001509">
    <property type="entry name" value="Epimerase_deHydtase"/>
</dbReference>
<evidence type="ECO:0000313" key="3">
    <source>
        <dbReference type="Proteomes" id="UP001597480"/>
    </source>
</evidence>
<name>A0ABW5NRJ5_9FLAO</name>